<dbReference type="SMART" id="SM00387">
    <property type="entry name" value="HATPase_c"/>
    <property type="match status" value="1"/>
</dbReference>
<dbReference type="PANTHER" id="PTHR45528">
    <property type="entry name" value="SENSOR HISTIDINE KINASE CPXA"/>
    <property type="match status" value="1"/>
</dbReference>
<evidence type="ECO:0000256" key="13">
    <source>
        <dbReference type="ARBA" id="ARBA00023026"/>
    </source>
</evidence>
<evidence type="ECO:0000256" key="15">
    <source>
        <dbReference type="ARBA" id="ARBA00037219"/>
    </source>
</evidence>
<evidence type="ECO:0000256" key="16">
    <source>
        <dbReference type="ARBA" id="ARBA00040841"/>
    </source>
</evidence>
<proteinExistence type="predicted"/>
<dbReference type="Gene3D" id="6.10.340.10">
    <property type="match status" value="1"/>
</dbReference>
<dbReference type="SMART" id="SM00388">
    <property type="entry name" value="HisKA"/>
    <property type="match status" value="1"/>
</dbReference>
<dbReference type="InterPro" id="IPR036890">
    <property type="entry name" value="HATPase_C_sf"/>
</dbReference>
<feature type="domain" description="HAMP" evidence="19">
    <location>
        <begin position="183"/>
        <end position="235"/>
    </location>
</feature>
<sequence length="455" mass="51623">MKSLYSKFLVTTLFIMLLSSIIGFFMANAYYQNNLKPENDSKNMEIASRIAEYAETQENLDQYLEHTASIGYQLFVVDQQGERRSFGGSFDEKNLSSATIENVLSGQVYHGMRDFPKKTFVTGFFANELKNSVGVPLTHNSTTYALFLRPNIKLLFNEIHILMGWMGLAVFLLSLVAVLIWAAMIIRPVRKLSHATNKVGEDGFDVRLDIHRKDEIGRLAQNFKHMISRLGELDKLRRTFVSNVSHDIQTPLLNIQGYSRLLESHTLSEEDRKTYLKVIQEEAKRMSTLSKQLLTLSSLEPNGHDFPEKPVDVTGQLRNLLHKYFWLIDENQLSLTYSLDEVWVKGNPELLHAVWENLLTNAVKYNKPGGNIDIVVKKSGDQIEVTFTDTGIGLRPGEKEQIFDRFYRADSARSKQGTGLGLSIVKEVIDLHGGSISVNSRLEEGTTFKILLPPM</sequence>
<organism evidence="20 21">
    <name type="scientific">Halobacillus litoralis</name>
    <dbReference type="NCBI Taxonomy" id="45668"/>
    <lineage>
        <taxon>Bacteria</taxon>
        <taxon>Bacillati</taxon>
        <taxon>Bacillota</taxon>
        <taxon>Bacilli</taxon>
        <taxon>Bacillales</taxon>
        <taxon>Bacillaceae</taxon>
        <taxon>Halobacillus</taxon>
    </lineage>
</organism>
<dbReference type="Pfam" id="PF00672">
    <property type="entry name" value="HAMP"/>
    <property type="match status" value="1"/>
</dbReference>
<keyword evidence="12" id="KW-0902">Two-component regulatory system</keyword>
<evidence type="ECO:0000256" key="12">
    <source>
        <dbReference type="ARBA" id="ARBA00023012"/>
    </source>
</evidence>
<comment type="function">
    <text evidence="15">Member of the two-component regulatory system HssS/HssR involved in intracellular heme homeostasis and tempering of staphylococcal virulence. HssS functions as a heme sensor histidine kinase which is autophosphorylated at a histidine residue and transfers its phosphate group to an aspartate residue of HssR. HssR/HssS activates the expression of hrtAB, an efflux pump, in response to extracellular heme, hemin, hemoglobin or blood.</text>
</comment>
<reference evidence="20 21" key="1">
    <citation type="submission" date="2019-11" db="EMBL/GenBank/DDBJ databases">
        <title>Genome sequences of 17 halophilic strains isolated from different environments.</title>
        <authorList>
            <person name="Furrow R.E."/>
        </authorList>
    </citation>
    <scope>NUCLEOTIDE SEQUENCE [LARGE SCALE GENOMIC DNA]</scope>
    <source>
        <strain evidence="20 21">SL-4</strain>
    </source>
</reference>
<keyword evidence="11 17" id="KW-1133">Transmembrane helix</keyword>
<dbReference type="InterPro" id="IPR050398">
    <property type="entry name" value="HssS/ArlS-like"/>
</dbReference>
<keyword evidence="5" id="KW-0597">Phosphoprotein</keyword>
<dbReference type="FunFam" id="3.30.565.10:FF:000006">
    <property type="entry name" value="Sensor histidine kinase WalK"/>
    <property type="match status" value="1"/>
</dbReference>
<feature type="transmembrane region" description="Helical" evidence="17">
    <location>
        <begin position="159"/>
        <end position="186"/>
    </location>
</feature>
<dbReference type="SUPFAM" id="SSF47384">
    <property type="entry name" value="Homodimeric domain of signal transducing histidine kinase"/>
    <property type="match status" value="1"/>
</dbReference>
<dbReference type="Pfam" id="PF00512">
    <property type="entry name" value="HisKA"/>
    <property type="match status" value="1"/>
</dbReference>
<evidence type="ECO:0000256" key="10">
    <source>
        <dbReference type="ARBA" id="ARBA00022840"/>
    </source>
</evidence>
<evidence type="ECO:0000313" key="21">
    <source>
        <dbReference type="Proteomes" id="UP000450457"/>
    </source>
</evidence>
<dbReference type="FunFam" id="1.10.287.130:FF:000001">
    <property type="entry name" value="Two-component sensor histidine kinase"/>
    <property type="match status" value="1"/>
</dbReference>
<evidence type="ECO:0000256" key="17">
    <source>
        <dbReference type="SAM" id="Phobius"/>
    </source>
</evidence>
<keyword evidence="10" id="KW-0067">ATP-binding</keyword>
<keyword evidence="7 17" id="KW-0812">Transmembrane</keyword>
<dbReference type="AlphaFoldDB" id="A0A845FA25"/>
<keyword evidence="13" id="KW-0843">Virulence</keyword>
<dbReference type="CDD" id="cd00075">
    <property type="entry name" value="HATPase"/>
    <property type="match status" value="1"/>
</dbReference>
<dbReference type="GeneID" id="78006669"/>
<keyword evidence="6" id="KW-0808">Transferase</keyword>
<dbReference type="InterPro" id="IPR004358">
    <property type="entry name" value="Sig_transdc_His_kin-like_C"/>
</dbReference>
<dbReference type="SUPFAM" id="SSF55874">
    <property type="entry name" value="ATPase domain of HSP90 chaperone/DNA topoisomerase II/histidine kinase"/>
    <property type="match status" value="1"/>
</dbReference>
<dbReference type="InterPro" id="IPR003594">
    <property type="entry name" value="HATPase_dom"/>
</dbReference>
<dbReference type="GO" id="GO:0000155">
    <property type="term" value="F:phosphorelay sensor kinase activity"/>
    <property type="evidence" value="ECO:0007669"/>
    <property type="project" value="InterPro"/>
</dbReference>
<gene>
    <name evidence="20" type="ORF">GLW00_06685</name>
</gene>
<dbReference type="GO" id="GO:0005524">
    <property type="term" value="F:ATP binding"/>
    <property type="evidence" value="ECO:0007669"/>
    <property type="project" value="UniProtKB-KW"/>
</dbReference>
<dbReference type="CDD" id="cd00082">
    <property type="entry name" value="HisKA"/>
    <property type="match status" value="1"/>
</dbReference>
<evidence type="ECO:0000313" key="20">
    <source>
        <dbReference type="EMBL" id="MYL70526.1"/>
    </source>
</evidence>
<protein>
    <recommendedName>
        <fullName evidence="16">Heme sensor protein HssS</fullName>
        <ecNumber evidence="3">2.7.13.3</ecNumber>
    </recommendedName>
</protein>
<evidence type="ECO:0000256" key="3">
    <source>
        <dbReference type="ARBA" id="ARBA00012438"/>
    </source>
</evidence>
<evidence type="ECO:0000259" key="18">
    <source>
        <dbReference type="PROSITE" id="PS50109"/>
    </source>
</evidence>
<dbReference type="Pfam" id="PF02518">
    <property type="entry name" value="HATPase_c"/>
    <property type="match status" value="1"/>
</dbReference>
<dbReference type="EMBL" id="WMFA01000002">
    <property type="protein sequence ID" value="MYL70526.1"/>
    <property type="molecule type" value="Genomic_DNA"/>
</dbReference>
<dbReference type="InterPro" id="IPR003660">
    <property type="entry name" value="HAMP_dom"/>
</dbReference>
<dbReference type="SUPFAM" id="SSF158472">
    <property type="entry name" value="HAMP domain-like"/>
    <property type="match status" value="1"/>
</dbReference>
<comment type="caution">
    <text evidence="20">The sequence shown here is derived from an EMBL/GenBank/DDBJ whole genome shotgun (WGS) entry which is preliminary data.</text>
</comment>
<evidence type="ECO:0000256" key="11">
    <source>
        <dbReference type="ARBA" id="ARBA00022989"/>
    </source>
</evidence>
<name>A0A845FA25_9BACI</name>
<evidence type="ECO:0000256" key="6">
    <source>
        <dbReference type="ARBA" id="ARBA00022679"/>
    </source>
</evidence>
<evidence type="ECO:0000256" key="2">
    <source>
        <dbReference type="ARBA" id="ARBA00004651"/>
    </source>
</evidence>
<feature type="domain" description="Histidine kinase" evidence="18">
    <location>
        <begin position="243"/>
        <end position="455"/>
    </location>
</feature>
<dbReference type="PANTHER" id="PTHR45528:SF11">
    <property type="entry name" value="HISTIDINE KINASE"/>
    <property type="match status" value="1"/>
</dbReference>
<dbReference type="Proteomes" id="UP000450457">
    <property type="component" value="Unassembled WGS sequence"/>
</dbReference>
<dbReference type="InterPro" id="IPR005467">
    <property type="entry name" value="His_kinase_dom"/>
</dbReference>
<keyword evidence="9" id="KW-0418">Kinase</keyword>
<dbReference type="EC" id="2.7.13.3" evidence="3"/>
<dbReference type="SMART" id="SM00304">
    <property type="entry name" value="HAMP"/>
    <property type="match status" value="1"/>
</dbReference>
<dbReference type="InterPro" id="IPR003661">
    <property type="entry name" value="HisK_dim/P_dom"/>
</dbReference>
<feature type="transmembrane region" description="Helical" evidence="17">
    <location>
        <begin position="12"/>
        <end position="31"/>
    </location>
</feature>
<dbReference type="PROSITE" id="PS50885">
    <property type="entry name" value="HAMP"/>
    <property type="match status" value="1"/>
</dbReference>
<evidence type="ECO:0000256" key="14">
    <source>
        <dbReference type="ARBA" id="ARBA00023136"/>
    </source>
</evidence>
<dbReference type="InterPro" id="IPR036097">
    <property type="entry name" value="HisK_dim/P_sf"/>
</dbReference>
<dbReference type="OrthoDB" id="9813151at2"/>
<evidence type="ECO:0000256" key="1">
    <source>
        <dbReference type="ARBA" id="ARBA00000085"/>
    </source>
</evidence>
<dbReference type="PRINTS" id="PR00344">
    <property type="entry name" value="BCTRLSENSOR"/>
</dbReference>
<comment type="subcellular location">
    <subcellularLocation>
        <location evidence="2">Cell membrane</location>
        <topology evidence="2">Multi-pass membrane protein</topology>
    </subcellularLocation>
</comment>
<evidence type="ECO:0000256" key="8">
    <source>
        <dbReference type="ARBA" id="ARBA00022741"/>
    </source>
</evidence>
<keyword evidence="14 17" id="KW-0472">Membrane</keyword>
<keyword evidence="8" id="KW-0547">Nucleotide-binding</keyword>
<evidence type="ECO:0000256" key="9">
    <source>
        <dbReference type="ARBA" id="ARBA00022777"/>
    </source>
</evidence>
<accession>A0A845FA25</accession>
<comment type="catalytic activity">
    <reaction evidence="1">
        <text>ATP + protein L-histidine = ADP + protein N-phospho-L-histidine.</text>
        <dbReference type="EC" id="2.7.13.3"/>
    </reaction>
</comment>
<evidence type="ECO:0000256" key="7">
    <source>
        <dbReference type="ARBA" id="ARBA00022692"/>
    </source>
</evidence>
<evidence type="ECO:0000256" key="5">
    <source>
        <dbReference type="ARBA" id="ARBA00022553"/>
    </source>
</evidence>
<dbReference type="PROSITE" id="PS50109">
    <property type="entry name" value="HIS_KIN"/>
    <property type="match status" value="1"/>
</dbReference>
<evidence type="ECO:0000259" key="19">
    <source>
        <dbReference type="PROSITE" id="PS50885"/>
    </source>
</evidence>
<dbReference type="GO" id="GO:0005886">
    <property type="term" value="C:plasma membrane"/>
    <property type="evidence" value="ECO:0007669"/>
    <property type="project" value="UniProtKB-SubCell"/>
</dbReference>
<keyword evidence="4" id="KW-1003">Cell membrane</keyword>
<dbReference type="CDD" id="cd06225">
    <property type="entry name" value="HAMP"/>
    <property type="match status" value="1"/>
</dbReference>
<dbReference type="Gene3D" id="3.30.565.10">
    <property type="entry name" value="Histidine kinase-like ATPase, C-terminal domain"/>
    <property type="match status" value="1"/>
</dbReference>
<dbReference type="Gene3D" id="1.10.287.130">
    <property type="match status" value="1"/>
</dbReference>
<evidence type="ECO:0000256" key="4">
    <source>
        <dbReference type="ARBA" id="ARBA00022475"/>
    </source>
</evidence>
<dbReference type="RefSeq" id="WP_160912436.1">
    <property type="nucleotide sequence ID" value="NZ_WMFA01000002.1"/>
</dbReference>